<dbReference type="SMART" id="SM00774">
    <property type="entry name" value="WRKY"/>
    <property type="match status" value="1"/>
</dbReference>
<gene>
    <name evidence="8" type="ORF">OPV22_025268</name>
</gene>
<evidence type="ECO:0000313" key="8">
    <source>
        <dbReference type="EMBL" id="KAJ8470925.1"/>
    </source>
</evidence>
<evidence type="ECO:0000256" key="1">
    <source>
        <dbReference type="ARBA" id="ARBA00004123"/>
    </source>
</evidence>
<dbReference type="FunFam" id="2.20.25.80:FF:000002">
    <property type="entry name" value="probable WRKY transcription factor 31"/>
    <property type="match status" value="1"/>
</dbReference>
<feature type="region of interest" description="Disordered" evidence="6">
    <location>
        <begin position="541"/>
        <end position="579"/>
    </location>
</feature>
<dbReference type="GO" id="GO:0043565">
    <property type="term" value="F:sequence-specific DNA binding"/>
    <property type="evidence" value="ECO:0007669"/>
    <property type="project" value="InterPro"/>
</dbReference>
<sequence>MEVRMLKAPGAEDEICPAHEEGAVEVGKVCTATSSERSPMEASSRPSPSNAKESITTSQEEQLEYTKSEMGEVREENQRLKMILAQIVKEYQCLQKQYFDIMQQEQSKKKPLETAEPDDAEETELVLLSLGTSSTGQKKEEINTCKDRGKDGEGLTLGLDCKFEGTTKSPNEHERTISPDNSSDDPKEEEPGEPWPPSKILKNPRNGDDEASQQPQVKKARVSVRARCDAPTMNDGCQWRKYGQKVSKGNPCPRAYYRCTVAPGCPVRKQVQRCAEDMSILITTYEGTHNHPLSLSATTMASTTAAAASMLMTGSSTSGQGMAPAIGLLCSSSTAAAVSTSLHGLNFGMLGSSNARQPYLPIPSISSTPSYPTITLDLTSPPSATSQLNQFTRFPRYSSTAFNFSSSESTTIPTSWSNGYLSYASQAYNKGSTNTGSLSLGRQSQDSFYHSILQKAINSAPAAVPSPNQHALTDTIAKAITSDPSFQSAIAAAITSYVGGQPGREGASHGLLKLGGHFNSSVVAQLSAAAAVNGCASSYLNRSSSSSSSHQPNLPLLQPPLALPTPNTASADRNSESID</sequence>
<feature type="compositionally biased region" description="Basic and acidic residues" evidence="6">
    <location>
        <begin position="64"/>
        <end position="73"/>
    </location>
</feature>
<dbReference type="PROSITE" id="PS50811">
    <property type="entry name" value="WRKY"/>
    <property type="match status" value="1"/>
</dbReference>
<feature type="compositionally biased region" description="Low complexity" evidence="6">
    <location>
        <begin position="125"/>
        <end position="136"/>
    </location>
</feature>
<dbReference type="Gene3D" id="2.20.25.80">
    <property type="entry name" value="WRKY domain"/>
    <property type="match status" value="1"/>
</dbReference>
<feature type="compositionally biased region" description="Acidic residues" evidence="6">
    <location>
        <begin position="182"/>
        <end position="192"/>
    </location>
</feature>
<feature type="compositionally biased region" description="Basic and acidic residues" evidence="6">
    <location>
        <begin position="161"/>
        <end position="177"/>
    </location>
</feature>
<evidence type="ECO:0000313" key="9">
    <source>
        <dbReference type="Proteomes" id="UP001222027"/>
    </source>
</evidence>
<organism evidence="8 9">
    <name type="scientific">Ensete ventricosum</name>
    <name type="common">Abyssinian banana</name>
    <name type="synonym">Musa ensete</name>
    <dbReference type="NCBI Taxonomy" id="4639"/>
    <lineage>
        <taxon>Eukaryota</taxon>
        <taxon>Viridiplantae</taxon>
        <taxon>Streptophyta</taxon>
        <taxon>Embryophyta</taxon>
        <taxon>Tracheophyta</taxon>
        <taxon>Spermatophyta</taxon>
        <taxon>Magnoliopsida</taxon>
        <taxon>Liliopsida</taxon>
        <taxon>Zingiberales</taxon>
        <taxon>Musaceae</taxon>
        <taxon>Ensete</taxon>
    </lineage>
</organism>
<reference evidence="8 9" key="1">
    <citation type="submission" date="2022-12" db="EMBL/GenBank/DDBJ databases">
        <title>Chromosome-scale assembly of the Ensete ventricosum genome.</title>
        <authorList>
            <person name="Dussert Y."/>
            <person name="Stocks J."/>
            <person name="Wendawek A."/>
            <person name="Woldeyes F."/>
            <person name="Nichols R.A."/>
            <person name="Borrell J.S."/>
        </authorList>
    </citation>
    <scope>NUCLEOTIDE SEQUENCE [LARGE SCALE GENOMIC DNA]</scope>
    <source>
        <strain evidence="9">cv. Maze</strain>
        <tissue evidence="8">Seeds</tissue>
    </source>
</reference>
<name>A0AAV8P832_ENSVE</name>
<evidence type="ECO:0000256" key="3">
    <source>
        <dbReference type="ARBA" id="ARBA00023125"/>
    </source>
</evidence>
<evidence type="ECO:0000256" key="2">
    <source>
        <dbReference type="ARBA" id="ARBA00023015"/>
    </source>
</evidence>
<feature type="compositionally biased region" description="Low complexity" evidence="6">
    <location>
        <begin position="541"/>
        <end position="556"/>
    </location>
</feature>
<proteinExistence type="predicted"/>
<dbReference type="GO" id="GO:0003700">
    <property type="term" value="F:DNA-binding transcription factor activity"/>
    <property type="evidence" value="ECO:0007669"/>
    <property type="project" value="InterPro"/>
</dbReference>
<keyword evidence="5" id="KW-0539">Nucleus</keyword>
<feature type="compositionally biased region" description="Acidic residues" evidence="6">
    <location>
        <begin position="115"/>
        <end position="124"/>
    </location>
</feature>
<dbReference type="EMBL" id="JAQQAF010000007">
    <property type="protein sequence ID" value="KAJ8470925.1"/>
    <property type="molecule type" value="Genomic_DNA"/>
</dbReference>
<feature type="region of interest" description="Disordered" evidence="6">
    <location>
        <begin position="104"/>
        <end position="224"/>
    </location>
</feature>
<feature type="compositionally biased region" description="Basic and acidic residues" evidence="6">
    <location>
        <begin position="137"/>
        <end position="153"/>
    </location>
</feature>
<keyword evidence="9" id="KW-1185">Reference proteome</keyword>
<protein>
    <recommendedName>
        <fullName evidence="7">WRKY domain-containing protein</fullName>
    </recommendedName>
</protein>
<evidence type="ECO:0000256" key="4">
    <source>
        <dbReference type="ARBA" id="ARBA00023163"/>
    </source>
</evidence>
<dbReference type="InterPro" id="IPR044810">
    <property type="entry name" value="WRKY_plant"/>
</dbReference>
<comment type="caution">
    <text evidence="8">The sequence shown here is derived from an EMBL/GenBank/DDBJ whole genome shotgun (WGS) entry which is preliminary data.</text>
</comment>
<feature type="region of interest" description="Disordered" evidence="6">
    <location>
        <begin position="31"/>
        <end position="73"/>
    </location>
</feature>
<dbReference type="InterPro" id="IPR036576">
    <property type="entry name" value="WRKY_dom_sf"/>
</dbReference>
<keyword evidence="4" id="KW-0804">Transcription</keyword>
<dbReference type="AlphaFoldDB" id="A0AAV8P832"/>
<evidence type="ECO:0000259" key="7">
    <source>
        <dbReference type="PROSITE" id="PS50811"/>
    </source>
</evidence>
<keyword evidence="3" id="KW-0238">DNA-binding</keyword>
<evidence type="ECO:0000256" key="5">
    <source>
        <dbReference type="ARBA" id="ARBA00023242"/>
    </source>
</evidence>
<accession>A0AAV8P832</accession>
<dbReference type="InterPro" id="IPR003657">
    <property type="entry name" value="WRKY_dom"/>
</dbReference>
<dbReference type="SUPFAM" id="SSF118290">
    <property type="entry name" value="WRKY DNA-binding domain"/>
    <property type="match status" value="1"/>
</dbReference>
<dbReference type="GO" id="GO:0005634">
    <property type="term" value="C:nucleus"/>
    <property type="evidence" value="ECO:0007669"/>
    <property type="project" value="UniProtKB-SubCell"/>
</dbReference>
<evidence type="ECO:0000256" key="6">
    <source>
        <dbReference type="SAM" id="MobiDB-lite"/>
    </source>
</evidence>
<dbReference type="Pfam" id="PF03106">
    <property type="entry name" value="WRKY"/>
    <property type="match status" value="1"/>
</dbReference>
<feature type="compositionally biased region" description="Polar residues" evidence="6">
    <location>
        <begin position="44"/>
        <end position="60"/>
    </location>
</feature>
<comment type="subcellular location">
    <subcellularLocation>
        <location evidence="1">Nucleus</location>
    </subcellularLocation>
</comment>
<keyword evidence="2" id="KW-0805">Transcription regulation</keyword>
<dbReference type="PANTHER" id="PTHR31429:SF97">
    <property type="entry name" value="WRKY TRANSCRIPTION FACTOR 36-RELATED"/>
    <property type="match status" value="1"/>
</dbReference>
<feature type="domain" description="WRKY" evidence="7">
    <location>
        <begin position="228"/>
        <end position="294"/>
    </location>
</feature>
<dbReference type="Proteomes" id="UP001222027">
    <property type="component" value="Unassembled WGS sequence"/>
</dbReference>
<dbReference type="PANTHER" id="PTHR31429">
    <property type="entry name" value="WRKY TRANSCRIPTION FACTOR 36-RELATED"/>
    <property type="match status" value="1"/>
</dbReference>